<dbReference type="InterPro" id="IPR043142">
    <property type="entry name" value="PapC-like_C_sf"/>
</dbReference>
<dbReference type="InterPro" id="IPR000015">
    <property type="entry name" value="Fimb_usher"/>
</dbReference>
<dbReference type="Gene3D" id="2.60.40.3110">
    <property type="match status" value="1"/>
</dbReference>
<dbReference type="AlphaFoldDB" id="A1VIJ1"/>
<dbReference type="Proteomes" id="UP000000644">
    <property type="component" value="Chromosome"/>
</dbReference>
<dbReference type="eggNOG" id="COG3188">
    <property type="taxonomic scope" value="Bacteria"/>
</dbReference>
<dbReference type="HOGENOM" id="CLU_009120_6_0_4"/>
<evidence type="ECO:0000256" key="1">
    <source>
        <dbReference type="SAM" id="MobiDB-lite"/>
    </source>
</evidence>
<keyword evidence="4" id="KW-1185">Reference proteome</keyword>
<feature type="region of interest" description="Disordered" evidence="1">
    <location>
        <begin position="541"/>
        <end position="561"/>
    </location>
</feature>
<dbReference type="PANTHER" id="PTHR30451">
    <property type="entry name" value="OUTER MEMBRANE USHER PROTEIN"/>
    <property type="match status" value="1"/>
</dbReference>
<dbReference type="Pfam" id="PF13953">
    <property type="entry name" value="PapC_C"/>
    <property type="match status" value="1"/>
</dbReference>
<dbReference type="KEGG" id="pna:Pnap_0144"/>
<gene>
    <name evidence="3" type="ordered locus">Pnap_0144</name>
</gene>
<feature type="region of interest" description="Disordered" evidence="1">
    <location>
        <begin position="1"/>
        <end position="38"/>
    </location>
</feature>
<dbReference type="PANTHER" id="PTHR30451:SF5">
    <property type="entry name" value="SLR0019 PROTEIN"/>
    <property type="match status" value="1"/>
</dbReference>
<dbReference type="GO" id="GO:0009297">
    <property type="term" value="P:pilus assembly"/>
    <property type="evidence" value="ECO:0007669"/>
    <property type="project" value="InterPro"/>
</dbReference>
<name>A1VIJ1_POLNA</name>
<reference evidence="4" key="1">
    <citation type="journal article" date="2009" name="Environ. Microbiol.">
        <title>The genome of Polaromonas naphthalenivorans strain CJ2, isolated from coal tar-contaminated sediment, reveals physiological and metabolic versatility and evolution through extensive horizontal gene transfer.</title>
        <authorList>
            <person name="Yagi J.M."/>
            <person name="Sims D."/>
            <person name="Brettin T."/>
            <person name="Bruce D."/>
            <person name="Madsen E.L."/>
        </authorList>
    </citation>
    <scope>NUCLEOTIDE SEQUENCE [LARGE SCALE GENOMIC DNA]</scope>
    <source>
        <strain evidence="4">CJ2</strain>
    </source>
</reference>
<protein>
    <submittedName>
        <fullName evidence="3">Fimbrial biogenesis outer membrane usher protein</fullName>
    </submittedName>
</protein>
<dbReference type="STRING" id="365044.Pnap_0144"/>
<accession>A1VIJ1</accession>
<dbReference type="Pfam" id="PF00577">
    <property type="entry name" value="Usher"/>
    <property type="match status" value="1"/>
</dbReference>
<feature type="compositionally biased region" description="Polar residues" evidence="1">
    <location>
        <begin position="541"/>
        <end position="552"/>
    </location>
</feature>
<evidence type="ECO:0000313" key="3">
    <source>
        <dbReference type="EMBL" id="ABM35469.1"/>
    </source>
</evidence>
<dbReference type="Gene3D" id="2.60.40.2610">
    <property type="entry name" value="Outer membrane usher protein FimD, plug domain"/>
    <property type="match status" value="1"/>
</dbReference>
<dbReference type="EMBL" id="CP000529">
    <property type="protein sequence ID" value="ABM35469.1"/>
    <property type="molecule type" value="Genomic_DNA"/>
</dbReference>
<dbReference type="Gene3D" id="2.60.40.2070">
    <property type="match status" value="1"/>
</dbReference>
<dbReference type="GO" id="GO:0009279">
    <property type="term" value="C:cell outer membrane"/>
    <property type="evidence" value="ECO:0007669"/>
    <property type="project" value="TreeGrafter"/>
</dbReference>
<organism evidence="3 4">
    <name type="scientific">Polaromonas naphthalenivorans (strain CJ2)</name>
    <dbReference type="NCBI Taxonomy" id="365044"/>
    <lineage>
        <taxon>Bacteria</taxon>
        <taxon>Pseudomonadati</taxon>
        <taxon>Pseudomonadota</taxon>
        <taxon>Betaproteobacteria</taxon>
        <taxon>Burkholderiales</taxon>
        <taxon>Comamonadaceae</taxon>
        <taxon>Polaromonas</taxon>
    </lineage>
</organism>
<feature type="domain" description="PapC-like C-terminal" evidence="2">
    <location>
        <begin position="710"/>
        <end position="772"/>
    </location>
</feature>
<evidence type="ECO:0000313" key="4">
    <source>
        <dbReference type="Proteomes" id="UP000000644"/>
    </source>
</evidence>
<evidence type="ECO:0000259" key="2">
    <source>
        <dbReference type="Pfam" id="PF13953"/>
    </source>
</evidence>
<dbReference type="InterPro" id="IPR025949">
    <property type="entry name" value="PapC-like_C"/>
</dbReference>
<dbReference type="InterPro" id="IPR042186">
    <property type="entry name" value="FimD_plug_dom"/>
</dbReference>
<dbReference type="GO" id="GO:0015473">
    <property type="term" value="F:fimbrial usher porin activity"/>
    <property type="evidence" value="ECO:0007669"/>
    <property type="project" value="InterPro"/>
</dbReference>
<proteinExistence type="predicted"/>
<sequence>MDTPLSAESAPAPRLPPVTRRVAPGQGKKNAQKPQAPQPEVLLLDVRINSQPLADVVRVEQWPDGALLLPAEAWAEARLSPLAQARALSDGTPAYALNTVPGTTYRINRQSLSLEINAPASAFVGSTLALQGAQTEPPPRPQPGVLLNYDLSVAHGGSGGPLTSGALLEAVVFSRFGNLVSSALVLDDGLRRHATRLDTFWRYDLPQRMETLVVGDAVGVGGGWSRPARYGGIRWGRDFGMRPGFVTLPQLTLNGEAALPSTVEVLVNNARRLSQPMPSGPFELSNVPIVTGAGEINLVVRDLLGRETVIRQSYYASPRLLAPGLSDFSFEAGWLRTGYGESSAYGDSFGAATWRQGLSRSLTGEGRVELQAKRRAAGVELAGLLGDWAAGRVALAASNSSTQGMAEHGHLLQLGVERSTPRGGGALQYEHASRGFAPFGEAIGPMAVAQRARARWLASLGGAVWGPVSGGLSYVSQTRWDGDRVKTAGLSFNLPLWQRASLSLSLNKRLDGDGAWRAGLSLSLPLDNGISTSARVETASSSRATGAVSASRNPPAGPGLGWRVEGSTQESQRARGGVQYNTSQAEFAADVVSDATGQLAVRAGARGTLGLLASMPFASRAVGQGSFAVVDAGGLAGVPVMRSHQVVAVTDSRGLAFVPGLLPWQQNQIEIDPVDLPLDVEVGNMVQQVTPYPGSGSVVMFAVRRTRQALVVLHQPDGAPVPVGSKVRLLPDGPEFMAGRRGEVWLTDLAAERQRLQVRWPGDGCELELMVPAAADGATPGKIGPLACTKE</sequence>